<dbReference type="CDD" id="cd04163">
    <property type="entry name" value="Era"/>
    <property type="match status" value="1"/>
</dbReference>
<evidence type="ECO:0000256" key="4">
    <source>
        <dbReference type="ARBA" id="ARBA00022884"/>
    </source>
</evidence>
<reference evidence="11 12" key="1">
    <citation type="submission" date="2011-02" db="EMBL/GenBank/DDBJ databases">
        <authorList>
            <person name="Muzny D."/>
            <person name="Qin X."/>
            <person name="Buhay C."/>
            <person name="Dugan-Rocha S."/>
            <person name="Ding Y."/>
            <person name="Chen G."/>
            <person name="Hawes A."/>
            <person name="Holder M."/>
            <person name="Jhangiani S."/>
            <person name="Johnson A."/>
            <person name="Khan Z."/>
            <person name="Li Z."/>
            <person name="Liu W."/>
            <person name="Liu X."/>
            <person name="Perez L."/>
            <person name="Shen H."/>
            <person name="Wang Q."/>
            <person name="Watt J."/>
            <person name="Xi L."/>
            <person name="Xin Y."/>
            <person name="Zhou J."/>
            <person name="Deng J."/>
            <person name="Jiang H."/>
            <person name="Liu Y."/>
            <person name="Qu J."/>
            <person name="Song X.-Z."/>
            <person name="Zhang L."/>
            <person name="Villasana D."/>
            <person name="Johnson A."/>
            <person name="Liu J."/>
            <person name="Liyanage D."/>
            <person name="Lorensuhewa L."/>
            <person name="Robinson T."/>
            <person name="Song A."/>
            <person name="Song B.-B."/>
            <person name="Dinh H."/>
            <person name="Thornton R."/>
            <person name="Coyle M."/>
            <person name="Francisco L."/>
            <person name="Jackson L."/>
            <person name="Javaid M."/>
            <person name="Korchina V."/>
            <person name="Kovar C."/>
            <person name="Mata R."/>
            <person name="Mathew T."/>
            <person name="Ngo R."/>
            <person name="Nguyen L."/>
            <person name="Nguyen N."/>
            <person name="Okwuonu G."/>
            <person name="Ongeri F."/>
            <person name="Pham C."/>
            <person name="Simmons D."/>
            <person name="Wilczek-Boney K."/>
            <person name="Hale W."/>
            <person name="Jakkamsetti A."/>
            <person name="Pham P."/>
            <person name="Ruth R."/>
            <person name="San Lucas F."/>
            <person name="Warren J."/>
            <person name="Zhang J."/>
            <person name="Zhao Z."/>
            <person name="Zhou C."/>
            <person name="Zhu D."/>
            <person name="Lee S."/>
            <person name="Bess C."/>
            <person name="Blankenburg K."/>
            <person name="Forbes L."/>
            <person name="Fu Q."/>
            <person name="Gubbala S."/>
            <person name="Hirani K."/>
            <person name="Jayaseelan J.C."/>
            <person name="Lara F."/>
            <person name="Munidasa M."/>
            <person name="Palculict T."/>
            <person name="Patil S."/>
            <person name="Pu L.-L."/>
            <person name="Saada N."/>
            <person name="Tang L."/>
            <person name="Weissenberger G."/>
            <person name="Zhu Y."/>
            <person name="Hemphill L."/>
            <person name="Shang Y."/>
            <person name="Youmans B."/>
            <person name="Ayvaz T."/>
            <person name="Ross M."/>
            <person name="Santibanez J."/>
            <person name="Aqrawi P."/>
            <person name="Gross S."/>
            <person name="Joshi V."/>
            <person name="Fowler G."/>
            <person name="Nazareth L."/>
            <person name="Reid J."/>
            <person name="Worley K."/>
            <person name="Petrosino J."/>
            <person name="Highlander S."/>
            <person name="Gibbs R."/>
        </authorList>
    </citation>
    <scope>NUCLEOTIDE SEQUENCE [LARGE SCALE GENOMIC DNA]</scope>
    <source>
        <strain evidence="11 12">DSM 15829</strain>
    </source>
</reference>
<proteinExistence type="inferred from homology"/>
<dbReference type="InterPro" id="IPR027417">
    <property type="entry name" value="P-loop_NTPase"/>
</dbReference>
<dbReference type="NCBIfam" id="NF000908">
    <property type="entry name" value="PRK00089.1"/>
    <property type="match status" value="1"/>
</dbReference>
<comment type="subcellular location">
    <subcellularLocation>
        <location evidence="6">Cytoplasm</location>
    </subcellularLocation>
    <subcellularLocation>
        <location evidence="6">Cell membrane</location>
        <topology evidence="6">Peripheral membrane protein</topology>
    </subcellularLocation>
</comment>
<keyword evidence="12" id="KW-1185">Reference proteome</keyword>
<evidence type="ECO:0000256" key="2">
    <source>
        <dbReference type="ARBA" id="ARBA00020484"/>
    </source>
</evidence>
<dbReference type="SUPFAM" id="SSF52540">
    <property type="entry name" value="P-loop containing nucleoside triphosphate hydrolases"/>
    <property type="match status" value="1"/>
</dbReference>
<name>F1T4W2_9ACTN</name>
<dbReference type="AlphaFoldDB" id="F1T4W2"/>
<feature type="domain" description="KH type-2" evidence="9">
    <location>
        <begin position="262"/>
        <end position="314"/>
    </location>
</feature>
<comment type="similarity">
    <text evidence="1 6 7 8">Belongs to the TRAFAC class TrmE-Era-EngA-EngB-Septin-like GTPase superfamily. Era GTPase family.</text>
</comment>
<gene>
    <name evidence="6 11" type="primary">era</name>
    <name evidence="11" type="ORF">HMPREF0091_10703</name>
</gene>
<dbReference type="GO" id="GO:0005886">
    <property type="term" value="C:plasma membrane"/>
    <property type="evidence" value="ECO:0007669"/>
    <property type="project" value="UniProtKB-SubCell"/>
</dbReference>
<sequence>MPDGWCCWFRLIPASFRVTLEFYLIGVDQYKGATFVFTSGFVSLVGRPSVGKSTLLNACYGGKIAITSRVAQTTRRRMRAVLTDDSSQIVIVDTPGLHKPKDALGKELNQTALAELKDVDVVAHLIDASQEVGRGDAWVAHHIQQSLAPFKLLVITKADKVDAATVTKQLEAASKLANYDQKLVVSARKNFNVDTFLQIVRKHLPAGPYWFPSDMDVDMSDKDLIAEFIREKVLNLTRDEIPHSVAVDVSEFEWHHHDVCAIRAQIIVEREGQKAIIIGKRGALIKKIGVEARKDIEKLLGARVFLDLVVCVVPLWRKDASEIKKLGYVHQD</sequence>
<dbReference type="GO" id="GO:0000028">
    <property type="term" value="P:ribosomal small subunit assembly"/>
    <property type="evidence" value="ECO:0007669"/>
    <property type="project" value="TreeGrafter"/>
</dbReference>
<dbReference type="InterPro" id="IPR030388">
    <property type="entry name" value="G_ERA_dom"/>
</dbReference>
<evidence type="ECO:0000256" key="8">
    <source>
        <dbReference type="RuleBase" id="RU003761"/>
    </source>
</evidence>
<dbReference type="InterPro" id="IPR005662">
    <property type="entry name" value="GTPase_Era-like"/>
</dbReference>
<keyword evidence="6" id="KW-0472">Membrane</keyword>
<dbReference type="PRINTS" id="PR00326">
    <property type="entry name" value="GTP1OBG"/>
</dbReference>
<accession>F1T4W2</accession>
<dbReference type="InterPro" id="IPR004044">
    <property type="entry name" value="KH_dom_type_2"/>
</dbReference>
<dbReference type="GO" id="GO:0005829">
    <property type="term" value="C:cytosol"/>
    <property type="evidence" value="ECO:0007669"/>
    <property type="project" value="TreeGrafter"/>
</dbReference>
<dbReference type="PROSITE" id="PS51713">
    <property type="entry name" value="G_ERA"/>
    <property type="match status" value="1"/>
</dbReference>
<feature type="binding site" evidence="6">
    <location>
        <begin position="156"/>
        <end position="159"/>
    </location>
    <ligand>
        <name>GTP</name>
        <dbReference type="ChEBI" id="CHEBI:37565"/>
    </ligand>
</feature>
<feature type="binding site" evidence="6">
    <location>
        <begin position="46"/>
        <end position="53"/>
    </location>
    <ligand>
        <name>GTP</name>
        <dbReference type="ChEBI" id="CHEBI:37565"/>
    </ligand>
</feature>
<evidence type="ECO:0000313" key="11">
    <source>
        <dbReference type="EMBL" id="EGF23756.1"/>
    </source>
</evidence>
<dbReference type="InterPro" id="IPR009019">
    <property type="entry name" value="KH_sf_prok-type"/>
</dbReference>
<dbReference type="HAMAP" id="MF_00367">
    <property type="entry name" value="GTPase_Era"/>
    <property type="match status" value="1"/>
</dbReference>
<protein>
    <recommendedName>
        <fullName evidence="2 6">GTPase Era</fullName>
    </recommendedName>
</protein>
<keyword evidence="4 6" id="KW-0694">RNA-binding</keyword>
<dbReference type="EMBL" id="ACGK02000001">
    <property type="protein sequence ID" value="EGF23756.1"/>
    <property type="molecule type" value="Genomic_DNA"/>
</dbReference>
<dbReference type="NCBIfam" id="TIGR00436">
    <property type="entry name" value="era"/>
    <property type="match status" value="1"/>
</dbReference>
<dbReference type="GO" id="GO:0003924">
    <property type="term" value="F:GTPase activity"/>
    <property type="evidence" value="ECO:0007669"/>
    <property type="project" value="UniProtKB-UniRule"/>
</dbReference>
<evidence type="ECO:0000256" key="5">
    <source>
        <dbReference type="ARBA" id="ARBA00023134"/>
    </source>
</evidence>
<dbReference type="GO" id="GO:0043024">
    <property type="term" value="F:ribosomal small subunit binding"/>
    <property type="evidence" value="ECO:0007669"/>
    <property type="project" value="TreeGrafter"/>
</dbReference>
<comment type="caution">
    <text evidence="11">The sequence shown here is derived from an EMBL/GenBank/DDBJ whole genome shotgun (WGS) entry which is preliminary data.</text>
</comment>
<evidence type="ECO:0000256" key="3">
    <source>
        <dbReference type="ARBA" id="ARBA00022741"/>
    </source>
</evidence>
<feature type="region of interest" description="G3" evidence="7">
    <location>
        <begin position="93"/>
        <end position="96"/>
    </location>
</feature>
<keyword evidence="6" id="KW-0699">rRNA-binding</keyword>
<dbReference type="Pfam" id="PF01926">
    <property type="entry name" value="MMR_HSR1"/>
    <property type="match status" value="1"/>
</dbReference>
<evidence type="ECO:0000313" key="12">
    <source>
        <dbReference type="Proteomes" id="UP000005947"/>
    </source>
</evidence>
<feature type="region of interest" description="G1" evidence="7">
    <location>
        <begin position="46"/>
        <end position="53"/>
    </location>
</feature>
<comment type="function">
    <text evidence="6">An essential GTPase that binds both GDP and GTP, with rapid nucleotide exchange. Plays a role in 16S rRNA processing and 30S ribosomal subunit biogenesis and possibly also in cell cycle regulation and energy metabolism.</text>
</comment>
<evidence type="ECO:0000259" key="10">
    <source>
        <dbReference type="PROSITE" id="PS51713"/>
    </source>
</evidence>
<dbReference type="Gene3D" id="3.40.50.300">
    <property type="entry name" value="P-loop containing nucleotide triphosphate hydrolases"/>
    <property type="match status" value="1"/>
</dbReference>
<dbReference type="Proteomes" id="UP000005947">
    <property type="component" value="Unassembled WGS sequence"/>
</dbReference>
<dbReference type="PANTHER" id="PTHR42698:SF1">
    <property type="entry name" value="GTPASE ERA, MITOCHONDRIAL"/>
    <property type="match status" value="1"/>
</dbReference>
<organism evidence="11 12">
    <name type="scientific">Fannyhessea vaginae DSM 15829</name>
    <dbReference type="NCBI Taxonomy" id="525256"/>
    <lineage>
        <taxon>Bacteria</taxon>
        <taxon>Bacillati</taxon>
        <taxon>Actinomycetota</taxon>
        <taxon>Coriobacteriia</taxon>
        <taxon>Coriobacteriales</taxon>
        <taxon>Atopobiaceae</taxon>
        <taxon>Fannyhessea</taxon>
    </lineage>
</organism>
<dbReference type="NCBIfam" id="TIGR00231">
    <property type="entry name" value="small_GTP"/>
    <property type="match status" value="1"/>
</dbReference>
<feature type="binding site" evidence="6">
    <location>
        <begin position="93"/>
        <end position="97"/>
    </location>
    <ligand>
        <name>GTP</name>
        <dbReference type="ChEBI" id="CHEBI:37565"/>
    </ligand>
</feature>
<keyword evidence="5 6" id="KW-0342">GTP-binding</keyword>
<dbReference type="CDD" id="cd22534">
    <property type="entry name" value="KH-II_Era"/>
    <property type="match status" value="1"/>
</dbReference>
<comment type="subunit">
    <text evidence="6">Monomer.</text>
</comment>
<dbReference type="SUPFAM" id="SSF54814">
    <property type="entry name" value="Prokaryotic type KH domain (KH-domain type II)"/>
    <property type="match status" value="1"/>
</dbReference>
<dbReference type="OrthoDB" id="9805918at2"/>
<keyword evidence="3 6" id="KW-0547">Nucleotide-binding</keyword>
<dbReference type="GO" id="GO:0070181">
    <property type="term" value="F:small ribosomal subunit rRNA binding"/>
    <property type="evidence" value="ECO:0007669"/>
    <property type="project" value="UniProtKB-UniRule"/>
</dbReference>
<dbReference type="GO" id="GO:0005525">
    <property type="term" value="F:GTP binding"/>
    <property type="evidence" value="ECO:0007669"/>
    <property type="project" value="UniProtKB-UniRule"/>
</dbReference>
<dbReference type="Pfam" id="PF07650">
    <property type="entry name" value="KH_2"/>
    <property type="match status" value="1"/>
</dbReference>
<dbReference type="InterPro" id="IPR006073">
    <property type="entry name" value="GTP-bd"/>
</dbReference>
<evidence type="ECO:0000259" key="9">
    <source>
        <dbReference type="PROSITE" id="PS50823"/>
    </source>
</evidence>
<evidence type="ECO:0000256" key="7">
    <source>
        <dbReference type="PROSITE-ProRule" id="PRU01050"/>
    </source>
</evidence>
<dbReference type="InterPro" id="IPR015946">
    <property type="entry name" value="KH_dom-like_a/b"/>
</dbReference>
<dbReference type="InterPro" id="IPR005225">
    <property type="entry name" value="Small_GTP-bd"/>
</dbReference>
<evidence type="ECO:0000256" key="6">
    <source>
        <dbReference type="HAMAP-Rule" id="MF_00367"/>
    </source>
</evidence>
<keyword evidence="6" id="KW-1003">Cell membrane</keyword>
<keyword evidence="6" id="KW-0963">Cytoplasm</keyword>
<evidence type="ECO:0000256" key="1">
    <source>
        <dbReference type="ARBA" id="ARBA00007921"/>
    </source>
</evidence>
<feature type="region of interest" description="G4" evidence="7">
    <location>
        <begin position="156"/>
        <end position="159"/>
    </location>
</feature>
<dbReference type="eggNOG" id="COG1159">
    <property type="taxonomic scope" value="Bacteria"/>
</dbReference>
<feature type="region of interest" description="G2" evidence="7">
    <location>
        <begin position="72"/>
        <end position="76"/>
    </location>
</feature>
<dbReference type="PROSITE" id="PS50823">
    <property type="entry name" value="KH_TYPE_2"/>
    <property type="match status" value="1"/>
</dbReference>
<feature type="domain" description="Era-type G" evidence="10">
    <location>
        <begin position="38"/>
        <end position="206"/>
    </location>
</feature>
<dbReference type="Gene3D" id="3.30.300.20">
    <property type="match status" value="1"/>
</dbReference>
<dbReference type="PANTHER" id="PTHR42698">
    <property type="entry name" value="GTPASE ERA"/>
    <property type="match status" value="1"/>
</dbReference>
<feature type="region of interest" description="G5" evidence="7">
    <location>
        <begin position="185"/>
        <end position="187"/>
    </location>
</feature>
<keyword evidence="6" id="KW-0690">Ribosome biogenesis</keyword>